<evidence type="ECO:0000256" key="3">
    <source>
        <dbReference type="ARBA" id="ARBA00023002"/>
    </source>
</evidence>
<reference evidence="11 12" key="1">
    <citation type="submission" date="2024-11" db="EMBL/GenBank/DDBJ databases">
        <title>Chromosome-level genome assembly of the freshwater bivalve Anodonta woodiana.</title>
        <authorList>
            <person name="Chen X."/>
        </authorList>
    </citation>
    <scope>NUCLEOTIDE SEQUENCE [LARGE SCALE GENOMIC DNA]</scope>
    <source>
        <strain evidence="11">MN2024</strain>
        <tissue evidence="11">Gills</tissue>
    </source>
</reference>
<feature type="binding site" evidence="8">
    <location>
        <position position="183"/>
    </location>
    <ligand>
        <name>glyoxylate</name>
        <dbReference type="ChEBI" id="CHEBI:36655"/>
    </ligand>
</feature>
<name>A0ABD3X9R2_SINWO</name>
<feature type="binding site" evidence="8">
    <location>
        <begin position="94"/>
        <end position="96"/>
    </location>
    <ligand>
        <name>FMN</name>
        <dbReference type="ChEBI" id="CHEBI:58210"/>
    </ligand>
</feature>
<dbReference type="FunFam" id="3.20.20.70:FF:000056">
    <property type="entry name" value="hydroxyacid oxidase 2"/>
    <property type="match status" value="1"/>
</dbReference>
<evidence type="ECO:0000313" key="11">
    <source>
        <dbReference type="EMBL" id="KAL3882994.1"/>
    </source>
</evidence>
<comment type="similarity">
    <text evidence="4">Belongs to the FMN-dependent alpha-hydroxy acid dehydrogenase family.</text>
</comment>
<feature type="binding site" evidence="8">
    <location>
        <position position="124"/>
    </location>
    <ligand>
        <name>FMN</name>
        <dbReference type="ChEBI" id="CHEBI:58210"/>
    </ligand>
</feature>
<evidence type="ECO:0000256" key="2">
    <source>
        <dbReference type="ARBA" id="ARBA00013087"/>
    </source>
</evidence>
<keyword evidence="3" id="KW-0560">Oxidoreductase</keyword>
<sequence>MWGLVNILSLVFVFAVAKEPLDIADIEDLATLSLSKRNLDFINGGSGRMRTVQDNVEAFGRYKLRPRVLRNVINVDVSTTILGNKINFPICVAPMAAQRLVHPDGETARPKVTAMEMGTCFGLSIAASASLEEITSAAPEGLKFLQVDPLKELRIVDSLIREGENKGFKGIILGADVAILRGRDTKERTDPIFPPEMKLGIWEFLLAEYNKLRQAEGKSTVNMTYFRKEQPDSSRTWDLVQWFKKYNPPAYHNQRNSHRYICEDAKIAAALGVNAIIVSNHGGRQLEDAPATIDVLKEIVNAVKGQCEVYIDGGIRTGNDVFKAIALGAKAVFVGRPILWGIAYDGKDGAKKVLDILQKELKVTMALAGAPSIADIVEEMVVHKSHFH</sequence>
<evidence type="ECO:0000256" key="1">
    <source>
        <dbReference type="ARBA" id="ARBA00001917"/>
    </source>
</evidence>
<evidence type="ECO:0000256" key="4">
    <source>
        <dbReference type="ARBA" id="ARBA00024042"/>
    </source>
</evidence>
<organism evidence="11 12">
    <name type="scientific">Sinanodonta woodiana</name>
    <name type="common">Chinese pond mussel</name>
    <name type="synonym">Anodonta woodiana</name>
    <dbReference type="NCBI Taxonomy" id="1069815"/>
    <lineage>
        <taxon>Eukaryota</taxon>
        <taxon>Metazoa</taxon>
        <taxon>Spiralia</taxon>
        <taxon>Lophotrochozoa</taxon>
        <taxon>Mollusca</taxon>
        <taxon>Bivalvia</taxon>
        <taxon>Autobranchia</taxon>
        <taxon>Heteroconchia</taxon>
        <taxon>Palaeoheterodonta</taxon>
        <taxon>Unionida</taxon>
        <taxon>Unionoidea</taxon>
        <taxon>Unionidae</taxon>
        <taxon>Unioninae</taxon>
        <taxon>Sinanodonta</taxon>
    </lineage>
</organism>
<feature type="binding site" evidence="8">
    <location>
        <position position="284"/>
    </location>
    <ligand>
        <name>glyoxylate</name>
        <dbReference type="ChEBI" id="CHEBI:36655"/>
    </ligand>
</feature>
<evidence type="ECO:0000256" key="7">
    <source>
        <dbReference type="PIRSR" id="PIRSR000138-1"/>
    </source>
</evidence>
<protein>
    <recommendedName>
        <fullName evidence="2">(S)-2-hydroxy-acid oxidase</fullName>
        <ecNumber evidence="2">1.1.3.15</ecNumber>
    </recommendedName>
</protein>
<dbReference type="EC" id="1.1.3.15" evidence="2"/>
<comment type="catalytic activity">
    <reaction evidence="5">
        <text>a (2S)-2-hydroxycarboxylate + O2 = a 2-oxocarboxylate + H2O2</text>
        <dbReference type="Rhea" id="RHEA:16789"/>
        <dbReference type="ChEBI" id="CHEBI:15379"/>
        <dbReference type="ChEBI" id="CHEBI:16240"/>
        <dbReference type="ChEBI" id="CHEBI:35179"/>
        <dbReference type="ChEBI" id="CHEBI:58123"/>
        <dbReference type="EC" id="1.1.3.15"/>
    </reaction>
    <physiologicalReaction direction="left-to-right" evidence="5">
        <dbReference type="Rhea" id="RHEA:16790"/>
    </physiologicalReaction>
</comment>
<evidence type="ECO:0000256" key="5">
    <source>
        <dbReference type="ARBA" id="ARBA00029325"/>
    </source>
</evidence>
<dbReference type="Proteomes" id="UP001634394">
    <property type="component" value="Unassembled WGS sequence"/>
</dbReference>
<keyword evidence="12" id="KW-1185">Reference proteome</keyword>
<feature type="signal peptide" evidence="9">
    <location>
        <begin position="1"/>
        <end position="17"/>
    </location>
</feature>
<feature type="binding site" evidence="8">
    <location>
        <position position="281"/>
    </location>
    <ligand>
        <name>glyoxylate</name>
        <dbReference type="ChEBI" id="CHEBI:36655"/>
    </ligand>
</feature>
<dbReference type="PIRSF" id="PIRSF000138">
    <property type="entry name" value="Al-hdrx_acd_dh"/>
    <property type="match status" value="1"/>
</dbReference>
<dbReference type="GO" id="GO:0003973">
    <property type="term" value="F:(S)-2-hydroxy-acid oxidase activity"/>
    <property type="evidence" value="ECO:0007669"/>
    <property type="project" value="UniProtKB-EC"/>
</dbReference>
<accession>A0ABD3X9R2</accession>
<dbReference type="PROSITE" id="PS51349">
    <property type="entry name" value="FMN_HYDROXY_ACID_DH_2"/>
    <property type="match status" value="1"/>
</dbReference>
<comment type="catalytic activity">
    <reaction evidence="6">
        <text>2-hydroxyoctanoate + O2 = 2-oxooctanoate + H2O2</text>
        <dbReference type="Rhea" id="RHEA:67940"/>
        <dbReference type="ChEBI" id="CHEBI:15379"/>
        <dbReference type="ChEBI" id="CHEBI:16240"/>
        <dbReference type="ChEBI" id="CHEBI:133514"/>
        <dbReference type="ChEBI" id="CHEBI:176689"/>
    </reaction>
    <physiologicalReaction direction="left-to-right" evidence="6">
        <dbReference type="Rhea" id="RHEA:67941"/>
    </physiologicalReaction>
</comment>
<dbReference type="EMBL" id="JBJQND010000003">
    <property type="protein sequence ID" value="KAL3882994.1"/>
    <property type="molecule type" value="Genomic_DNA"/>
</dbReference>
<dbReference type="Gene3D" id="3.20.20.70">
    <property type="entry name" value="Aldolase class I"/>
    <property type="match status" value="1"/>
</dbReference>
<keyword evidence="8" id="KW-0285">Flavoprotein</keyword>
<dbReference type="SUPFAM" id="SSF51395">
    <property type="entry name" value="FMN-linked oxidoreductases"/>
    <property type="match status" value="1"/>
</dbReference>
<dbReference type="GO" id="GO:0005777">
    <property type="term" value="C:peroxisome"/>
    <property type="evidence" value="ECO:0007669"/>
    <property type="project" value="UniProtKB-ARBA"/>
</dbReference>
<dbReference type="PANTHER" id="PTHR10578:SF149">
    <property type="entry name" value="2-HYDROXYACID OXIDASE 2"/>
    <property type="match status" value="1"/>
</dbReference>
<dbReference type="CDD" id="cd02809">
    <property type="entry name" value="alpha_hydroxyacid_oxid_FMN"/>
    <property type="match status" value="1"/>
</dbReference>
<dbReference type="InterPro" id="IPR008259">
    <property type="entry name" value="FMN_hydac_DH_AS"/>
</dbReference>
<keyword evidence="8" id="KW-0288">FMN</keyword>
<dbReference type="Pfam" id="PF01070">
    <property type="entry name" value="FMN_dh"/>
    <property type="match status" value="1"/>
</dbReference>
<dbReference type="InterPro" id="IPR013785">
    <property type="entry name" value="Aldolase_TIM"/>
</dbReference>
<evidence type="ECO:0000256" key="9">
    <source>
        <dbReference type="SAM" id="SignalP"/>
    </source>
</evidence>
<evidence type="ECO:0000256" key="6">
    <source>
        <dbReference type="ARBA" id="ARBA00029327"/>
    </source>
</evidence>
<evidence type="ECO:0000256" key="8">
    <source>
        <dbReference type="PIRSR" id="PIRSR000138-2"/>
    </source>
</evidence>
<feature type="chain" id="PRO_5044827635" description="(S)-2-hydroxy-acid oxidase" evidence="9">
    <location>
        <begin position="18"/>
        <end position="388"/>
    </location>
</feature>
<feature type="domain" description="FMN hydroxy acid dehydrogenase" evidence="10">
    <location>
        <begin position="15"/>
        <end position="386"/>
    </location>
</feature>
<feature type="binding site" evidence="8">
    <location>
        <position position="279"/>
    </location>
    <ligand>
        <name>FMN</name>
        <dbReference type="ChEBI" id="CHEBI:58210"/>
    </ligand>
</feature>
<dbReference type="InterPro" id="IPR037396">
    <property type="entry name" value="FMN_HAD"/>
</dbReference>
<evidence type="ECO:0000313" key="12">
    <source>
        <dbReference type="Proteomes" id="UP001634394"/>
    </source>
</evidence>
<dbReference type="AlphaFoldDB" id="A0ABD3X9R2"/>
<comment type="cofactor">
    <cofactor evidence="1">
        <name>FMN</name>
        <dbReference type="ChEBI" id="CHEBI:58210"/>
    </cofactor>
</comment>
<proteinExistence type="inferred from homology"/>
<evidence type="ECO:0000259" key="10">
    <source>
        <dbReference type="PROSITE" id="PS51349"/>
    </source>
</evidence>
<dbReference type="PROSITE" id="PS00557">
    <property type="entry name" value="FMN_HYDROXY_ACID_DH_1"/>
    <property type="match status" value="1"/>
</dbReference>
<dbReference type="PANTHER" id="PTHR10578">
    <property type="entry name" value="S -2-HYDROXY-ACID OXIDASE-RELATED"/>
    <property type="match status" value="1"/>
</dbReference>
<dbReference type="InterPro" id="IPR000262">
    <property type="entry name" value="FMN-dep_DH"/>
</dbReference>
<gene>
    <name evidence="11" type="ORF">ACJMK2_029294</name>
</gene>
<dbReference type="InterPro" id="IPR012133">
    <property type="entry name" value="Alpha-hydoxy_acid_DH_FMN"/>
</dbReference>
<comment type="caution">
    <text evidence="11">The sequence shown here is derived from an EMBL/GenBank/DDBJ whole genome shotgun (WGS) entry which is preliminary data.</text>
</comment>
<keyword evidence="9" id="KW-0732">Signal</keyword>
<feature type="binding site" evidence="8">
    <location>
        <begin position="335"/>
        <end position="336"/>
    </location>
    <ligand>
        <name>FMN</name>
        <dbReference type="ChEBI" id="CHEBI:58210"/>
    </ligand>
</feature>
<feature type="binding site" evidence="8">
    <location>
        <position position="146"/>
    </location>
    <ligand>
        <name>FMN</name>
        <dbReference type="ChEBI" id="CHEBI:58210"/>
    </ligand>
</feature>
<feature type="active site" description="Proton acceptor" evidence="7">
    <location>
        <position position="281"/>
    </location>
</feature>
<feature type="binding site" evidence="8">
    <location>
        <begin position="312"/>
        <end position="316"/>
    </location>
    <ligand>
        <name>FMN</name>
        <dbReference type="ChEBI" id="CHEBI:58210"/>
    </ligand>
</feature>